<dbReference type="Gene3D" id="3.10.260.10">
    <property type="entry name" value="Transcription regulator HTH, APSES-type DNA-binding domain"/>
    <property type="match status" value="1"/>
</dbReference>
<dbReference type="GO" id="GO:0003700">
    <property type="term" value="F:DNA-binding transcription factor activity"/>
    <property type="evidence" value="ECO:0007669"/>
    <property type="project" value="TreeGrafter"/>
</dbReference>
<feature type="compositionally biased region" description="Basic and acidic residues" evidence="5">
    <location>
        <begin position="1"/>
        <end position="15"/>
    </location>
</feature>
<dbReference type="PANTHER" id="PTHR47792">
    <property type="entry name" value="PROTEIN SOK2-RELATED"/>
    <property type="match status" value="1"/>
</dbReference>
<dbReference type="GO" id="GO:0005634">
    <property type="term" value="C:nucleus"/>
    <property type="evidence" value="ECO:0007669"/>
    <property type="project" value="TreeGrafter"/>
</dbReference>
<evidence type="ECO:0000256" key="4">
    <source>
        <dbReference type="ARBA" id="ARBA00023163"/>
    </source>
</evidence>
<name>A0AAV5RMY2_STABA</name>
<dbReference type="InterPro" id="IPR018004">
    <property type="entry name" value="KilA/APSES_HTH"/>
</dbReference>
<feature type="compositionally biased region" description="Polar residues" evidence="5">
    <location>
        <begin position="54"/>
        <end position="63"/>
    </location>
</feature>
<dbReference type="GO" id="GO:0045944">
    <property type="term" value="P:positive regulation of transcription by RNA polymerase II"/>
    <property type="evidence" value="ECO:0007669"/>
    <property type="project" value="TreeGrafter"/>
</dbReference>
<dbReference type="InterPro" id="IPR036887">
    <property type="entry name" value="HTH_APSES_sf"/>
</dbReference>
<evidence type="ECO:0000256" key="1">
    <source>
        <dbReference type="ARBA" id="ARBA00007247"/>
    </source>
</evidence>
<dbReference type="PANTHER" id="PTHR47792:SF1">
    <property type="entry name" value="PROTEIN SOK2-RELATED"/>
    <property type="match status" value="1"/>
</dbReference>
<dbReference type="EMBL" id="BTGC01000008">
    <property type="protein sequence ID" value="GMM52622.1"/>
    <property type="molecule type" value="Genomic_DNA"/>
</dbReference>
<dbReference type="Proteomes" id="UP001362899">
    <property type="component" value="Unassembled WGS sequence"/>
</dbReference>
<proteinExistence type="inferred from homology"/>
<sequence length="573" mass="64858">MQDNLKNKKEDGEDKSTDDDSIYKEDSDEYNSDPSYLDSNDEMRSRNESRMSTRHYQQSNTLASRDPNHLPSSSSTIQERQDYQQGGSRQRESQTGSASLERSTADQQHWLNRHQYSQRAQMAPGMDPNRVPPLESQVPYQPAGYAQSQYSQYAPYSQDQIPDQGHYTPSLKRPIAGSQSQQLPAARVYDIRQMQYPYVDKYSYRQQRQWEPYGYPGQTGIDHQGLQTLPQNAMVQGSPDMSERGRYNDLIPNQVGPSHGNMVYRNSRQMSEMPMARGKVMFSSQPTNNNAELLTPENIRKYPSLIRNIKTAPNGLGQVAKPMPGRHTKVSTAIWEKEATVCLVVELAGTCVTRRFDNNMINGTKLLNACGITRGRRDGVLKGEITRYVVKIGGMEFKGVWIPYERALKIAEAEGVLDKLYPLFIQNLEPILTAPQNFNRIRSMLAKSVKRNPKYQRTASRMLVQTFGDSSMDVYHPQGANMQTITHHNQALVPDPGSAALDQSMSRGRLESYAHPEQTYNYNNDAAAAANSASLANSTDGTRYYQPRLQQPDPEASYANQNDSDSEDLEYRE</sequence>
<keyword evidence="4" id="KW-0804">Transcription</keyword>
<dbReference type="SMART" id="SM01252">
    <property type="entry name" value="KilA-N"/>
    <property type="match status" value="1"/>
</dbReference>
<evidence type="ECO:0000259" key="6">
    <source>
        <dbReference type="PROSITE" id="PS51299"/>
    </source>
</evidence>
<keyword evidence="3" id="KW-0238">DNA-binding</keyword>
<comment type="caution">
    <text evidence="7">The sequence shown here is derived from an EMBL/GenBank/DDBJ whole genome shotgun (WGS) entry which is preliminary data.</text>
</comment>
<dbReference type="Pfam" id="PF04383">
    <property type="entry name" value="KilA-N"/>
    <property type="match status" value="1"/>
</dbReference>
<dbReference type="PROSITE" id="PS51299">
    <property type="entry name" value="HTH_APSES"/>
    <property type="match status" value="1"/>
</dbReference>
<gene>
    <name evidence="7" type="ORF">DASB73_035850</name>
</gene>
<accession>A0AAV5RMY2</accession>
<protein>
    <recommendedName>
        <fullName evidence="6">HTH APSES-type domain-containing protein</fullName>
    </recommendedName>
</protein>
<dbReference type="AlphaFoldDB" id="A0AAV5RMY2"/>
<feature type="compositionally biased region" description="Acidic residues" evidence="5">
    <location>
        <begin position="16"/>
        <end position="31"/>
    </location>
</feature>
<dbReference type="InterPro" id="IPR003163">
    <property type="entry name" value="Tscrpt_reg_HTH_APSES-type"/>
</dbReference>
<keyword evidence="2" id="KW-0805">Transcription regulation</keyword>
<evidence type="ECO:0000313" key="7">
    <source>
        <dbReference type="EMBL" id="GMM52622.1"/>
    </source>
</evidence>
<evidence type="ECO:0000256" key="2">
    <source>
        <dbReference type="ARBA" id="ARBA00023015"/>
    </source>
</evidence>
<dbReference type="InterPro" id="IPR029790">
    <property type="entry name" value="EFG1/Phd1/StuA"/>
</dbReference>
<evidence type="ECO:0000256" key="5">
    <source>
        <dbReference type="SAM" id="MobiDB-lite"/>
    </source>
</evidence>
<feature type="region of interest" description="Disordered" evidence="5">
    <location>
        <begin position="533"/>
        <end position="573"/>
    </location>
</feature>
<reference evidence="7 8" key="1">
    <citation type="journal article" date="2023" name="Elife">
        <title>Identification of key yeast species and microbe-microbe interactions impacting larval growth of Drosophila in the wild.</title>
        <authorList>
            <person name="Mure A."/>
            <person name="Sugiura Y."/>
            <person name="Maeda R."/>
            <person name="Honda K."/>
            <person name="Sakurai N."/>
            <person name="Takahashi Y."/>
            <person name="Watada M."/>
            <person name="Katoh T."/>
            <person name="Gotoh A."/>
            <person name="Gotoh Y."/>
            <person name="Taniguchi I."/>
            <person name="Nakamura K."/>
            <person name="Hayashi T."/>
            <person name="Katayama T."/>
            <person name="Uemura T."/>
            <person name="Hattori Y."/>
        </authorList>
    </citation>
    <scope>NUCLEOTIDE SEQUENCE [LARGE SCALE GENOMIC DNA]</scope>
    <source>
        <strain evidence="7 8">SB-73</strain>
    </source>
</reference>
<feature type="compositionally biased region" description="Polar residues" evidence="5">
    <location>
        <begin position="70"/>
        <end position="120"/>
    </location>
</feature>
<feature type="compositionally biased region" description="Acidic residues" evidence="5">
    <location>
        <begin position="564"/>
        <end position="573"/>
    </location>
</feature>
<dbReference type="SUPFAM" id="SSF54616">
    <property type="entry name" value="DNA-binding domain of Mlu1-box binding protein MBP1"/>
    <property type="match status" value="1"/>
</dbReference>
<feature type="domain" description="HTH APSES-type" evidence="6">
    <location>
        <begin position="329"/>
        <end position="435"/>
    </location>
</feature>
<evidence type="ECO:0000313" key="8">
    <source>
        <dbReference type="Proteomes" id="UP001362899"/>
    </source>
</evidence>
<evidence type="ECO:0000256" key="3">
    <source>
        <dbReference type="ARBA" id="ARBA00023125"/>
    </source>
</evidence>
<feature type="compositionally biased region" description="Basic and acidic residues" evidence="5">
    <location>
        <begin position="41"/>
        <end position="51"/>
    </location>
</feature>
<keyword evidence="8" id="KW-1185">Reference proteome</keyword>
<dbReference type="GO" id="GO:0043565">
    <property type="term" value="F:sequence-specific DNA binding"/>
    <property type="evidence" value="ECO:0007669"/>
    <property type="project" value="TreeGrafter"/>
</dbReference>
<feature type="region of interest" description="Disordered" evidence="5">
    <location>
        <begin position="1"/>
        <end position="139"/>
    </location>
</feature>
<comment type="similarity">
    <text evidence="1">Belongs to the EFG1/PHD1/stuA family.</text>
</comment>
<organism evidence="7 8">
    <name type="scientific">Starmerella bacillaris</name>
    <name type="common">Yeast</name>
    <name type="synonym">Candida zemplinina</name>
    <dbReference type="NCBI Taxonomy" id="1247836"/>
    <lineage>
        <taxon>Eukaryota</taxon>
        <taxon>Fungi</taxon>
        <taxon>Dikarya</taxon>
        <taxon>Ascomycota</taxon>
        <taxon>Saccharomycotina</taxon>
        <taxon>Dipodascomycetes</taxon>
        <taxon>Dipodascales</taxon>
        <taxon>Trichomonascaceae</taxon>
        <taxon>Starmerella</taxon>
    </lineage>
</organism>